<evidence type="ECO:0000313" key="2">
    <source>
        <dbReference type="Proteomes" id="UP000094172"/>
    </source>
</evidence>
<protein>
    <submittedName>
        <fullName evidence="1">Uncharacterized protein</fullName>
    </submittedName>
</protein>
<dbReference type="RefSeq" id="WP_069444323.1">
    <property type="nucleotide sequence ID" value="NZ_LPWE01000011.1"/>
</dbReference>
<dbReference type="AlphaFoldDB" id="A0A1E3VNC6"/>
<keyword evidence="2" id="KW-1185">Reference proteome</keyword>
<dbReference type="Proteomes" id="UP000094172">
    <property type="component" value="Unassembled WGS sequence"/>
</dbReference>
<organism evidence="1 2">
    <name type="scientific">Methyloceanibacter stevinii</name>
    <dbReference type="NCBI Taxonomy" id="1774970"/>
    <lineage>
        <taxon>Bacteria</taxon>
        <taxon>Pseudomonadati</taxon>
        <taxon>Pseudomonadota</taxon>
        <taxon>Alphaproteobacteria</taxon>
        <taxon>Hyphomicrobiales</taxon>
        <taxon>Hyphomicrobiaceae</taxon>
        <taxon>Methyloceanibacter</taxon>
    </lineage>
</organism>
<comment type="caution">
    <text evidence="1">The sequence shown here is derived from an EMBL/GenBank/DDBJ whole genome shotgun (WGS) entry which is preliminary data.</text>
</comment>
<sequence length="229" mass="25736">MTVLAVITAVVGLAYLAYRHREDQKTVRARRAAFFTDCRTVLDDPKLALDVFGYPTITGTYEGEPIRADVVVDGMALRKLPSLWLRVTLQAPVATGSAVDIMMRPSGAEFFSPFDTLSERLDTPANWPERAVIRSDNPDRIPPPEAIQPHLDILDEAKGKELLITPKGVRIVWQADEAQRGDYLLLRQARFEVVRFDRERFVDLVRRCIAVRHALETGATKEIPREAAA</sequence>
<proteinExistence type="predicted"/>
<dbReference type="EMBL" id="LPWE01000011">
    <property type="protein sequence ID" value="ODR95024.1"/>
    <property type="molecule type" value="Genomic_DNA"/>
</dbReference>
<gene>
    <name evidence="1" type="ORF">AUC70_04560</name>
</gene>
<name>A0A1E3VNC6_9HYPH</name>
<reference evidence="1 2" key="1">
    <citation type="journal article" date="2016" name="Environ. Microbiol.">
        <title>New Methyloceanibacter diversity from North Sea sediments includes methanotroph containing solely the soluble methane monooxygenase.</title>
        <authorList>
            <person name="Vekeman B."/>
            <person name="Kerckhof F.M."/>
            <person name="Cremers G."/>
            <person name="de Vos P."/>
            <person name="Vandamme P."/>
            <person name="Boon N."/>
            <person name="Op den Camp H.J."/>
            <person name="Heylen K."/>
        </authorList>
    </citation>
    <scope>NUCLEOTIDE SEQUENCE [LARGE SCALE GENOMIC DNA]</scope>
    <source>
        <strain evidence="1 2">R-67176</strain>
    </source>
</reference>
<accession>A0A1E3VNC6</accession>
<dbReference type="STRING" id="1774970.AUC70_04560"/>
<evidence type="ECO:0000313" key="1">
    <source>
        <dbReference type="EMBL" id="ODR95024.1"/>
    </source>
</evidence>